<dbReference type="Gene3D" id="1.10.510.10">
    <property type="entry name" value="Transferase(Phosphotransferase) domain 1"/>
    <property type="match status" value="1"/>
</dbReference>
<name>A0AAD6VST9_9AGAR</name>
<evidence type="ECO:0008006" key="3">
    <source>
        <dbReference type="Google" id="ProtNLM"/>
    </source>
</evidence>
<protein>
    <recommendedName>
        <fullName evidence="3">Protein kinase domain-containing protein</fullName>
    </recommendedName>
</protein>
<dbReference type="SUPFAM" id="SSF56112">
    <property type="entry name" value="Protein kinase-like (PK-like)"/>
    <property type="match status" value="1"/>
</dbReference>
<dbReference type="Proteomes" id="UP001219525">
    <property type="component" value="Unassembled WGS sequence"/>
</dbReference>
<sequence length="329" mass="35540">MHGSTSFVLDADPQVLGSGAAVNITYSRNTDVLECKENSALVPLSSLRCTHALDSTTHMFLVTLGLSETTFVLKTPQDEDSLVNEAVLMSRLPEADFVLHPTHVVTDDVGLLRGVLNVYHPASSLCSMFDSLHPDATRPVLASAGGEASPVGPLVCEAHVGNGRWGCARLAAHADALLGGLQDRQRCALHCRLINYCPGGSTTIWAPPESGPVHWRPSAKGDVFALGLALWAIAGEVGSFEREKQDASLLLPWGPHTPLWFQDLVHDCLEHKPDRRPFAHEIYNVLTLHNDSQPESASAKNCGVGEICSARYRALPPGQRQSIPHRAFT</sequence>
<dbReference type="InterPro" id="IPR011009">
    <property type="entry name" value="Kinase-like_dom_sf"/>
</dbReference>
<evidence type="ECO:0000313" key="2">
    <source>
        <dbReference type="Proteomes" id="UP001219525"/>
    </source>
</evidence>
<reference evidence="1" key="1">
    <citation type="submission" date="2023-03" db="EMBL/GenBank/DDBJ databases">
        <title>Massive genome expansion in bonnet fungi (Mycena s.s.) driven by repeated elements and novel gene families across ecological guilds.</title>
        <authorList>
            <consortium name="Lawrence Berkeley National Laboratory"/>
            <person name="Harder C.B."/>
            <person name="Miyauchi S."/>
            <person name="Viragh M."/>
            <person name="Kuo A."/>
            <person name="Thoen E."/>
            <person name="Andreopoulos B."/>
            <person name="Lu D."/>
            <person name="Skrede I."/>
            <person name="Drula E."/>
            <person name="Henrissat B."/>
            <person name="Morin E."/>
            <person name="Kohler A."/>
            <person name="Barry K."/>
            <person name="LaButti K."/>
            <person name="Morin E."/>
            <person name="Salamov A."/>
            <person name="Lipzen A."/>
            <person name="Mereny Z."/>
            <person name="Hegedus B."/>
            <person name="Baldrian P."/>
            <person name="Stursova M."/>
            <person name="Weitz H."/>
            <person name="Taylor A."/>
            <person name="Grigoriev I.V."/>
            <person name="Nagy L.G."/>
            <person name="Martin F."/>
            <person name="Kauserud H."/>
        </authorList>
    </citation>
    <scope>NUCLEOTIDE SEQUENCE</scope>
    <source>
        <strain evidence="1">9144</strain>
    </source>
</reference>
<comment type="caution">
    <text evidence="1">The sequence shown here is derived from an EMBL/GenBank/DDBJ whole genome shotgun (WGS) entry which is preliminary data.</text>
</comment>
<keyword evidence="2" id="KW-1185">Reference proteome</keyword>
<dbReference type="EMBL" id="JARJCW010000008">
    <property type="protein sequence ID" value="KAJ7221630.1"/>
    <property type="molecule type" value="Genomic_DNA"/>
</dbReference>
<proteinExistence type="predicted"/>
<accession>A0AAD6VST9</accession>
<dbReference type="AlphaFoldDB" id="A0AAD6VST9"/>
<evidence type="ECO:0000313" key="1">
    <source>
        <dbReference type="EMBL" id="KAJ7221630.1"/>
    </source>
</evidence>
<organism evidence="1 2">
    <name type="scientific">Mycena pura</name>
    <dbReference type="NCBI Taxonomy" id="153505"/>
    <lineage>
        <taxon>Eukaryota</taxon>
        <taxon>Fungi</taxon>
        <taxon>Dikarya</taxon>
        <taxon>Basidiomycota</taxon>
        <taxon>Agaricomycotina</taxon>
        <taxon>Agaricomycetes</taxon>
        <taxon>Agaricomycetidae</taxon>
        <taxon>Agaricales</taxon>
        <taxon>Marasmiineae</taxon>
        <taxon>Mycenaceae</taxon>
        <taxon>Mycena</taxon>
    </lineage>
</organism>
<gene>
    <name evidence="1" type="ORF">GGX14DRAFT_388770</name>
</gene>